<dbReference type="RefSeq" id="WP_231484803.1">
    <property type="nucleotide sequence ID" value="NZ_BAAAZO010000009.1"/>
</dbReference>
<feature type="region of interest" description="Disordered" evidence="12">
    <location>
        <begin position="182"/>
        <end position="221"/>
    </location>
</feature>
<keyword evidence="14" id="KW-1185">Reference proteome</keyword>
<evidence type="ECO:0000256" key="8">
    <source>
        <dbReference type="ARBA" id="ARBA00023136"/>
    </source>
</evidence>
<evidence type="ECO:0000313" key="13">
    <source>
        <dbReference type="EMBL" id="GAA3626524.1"/>
    </source>
</evidence>
<feature type="active site" evidence="9">
    <location>
        <position position="158"/>
    </location>
</feature>
<feature type="transmembrane region" description="Helical" evidence="9">
    <location>
        <begin position="153"/>
        <end position="178"/>
    </location>
</feature>
<evidence type="ECO:0000256" key="5">
    <source>
        <dbReference type="ARBA" id="ARBA00022750"/>
    </source>
</evidence>
<sequence>MTEPTPPTTSPVDPGPTESATPRRQKAYAAAVPLIALVVLGLDQLTKYLAVKELTGEGRVDVVGDLFGFYLIRNPGAAFSMATGSTWIFSVVAIAVAVFIIRISRTLGHWGWAVALGLLLGGAVGNLTDRVFRTPGVFRGHVVDFLELPNWPIFNLADCSITCAAVLIAVLSIIGIGIDGRRVSSEKTSSEKTSSEKTSSEKTSSEKTASEKKTAEKPENA</sequence>
<comment type="function">
    <text evidence="9 10">This protein specifically catalyzes the removal of signal peptides from prolipoproteins.</text>
</comment>
<comment type="subcellular location">
    <subcellularLocation>
        <location evidence="9">Cell membrane</location>
        <topology evidence="9">Multi-pass membrane protein</topology>
    </subcellularLocation>
</comment>
<keyword evidence="2 9" id="KW-1003">Cell membrane</keyword>
<evidence type="ECO:0000256" key="4">
    <source>
        <dbReference type="ARBA" id="ARBA00022692"/>
    </source>
</evidence>
<evidence type="ECO:0000256" key="9">
    <source>
        <dbReference type="HAMAP-Rule" id="MF_00161"/>
    </source>
</evidence>
<evidence type="ECO:0000256" key="6">
    <source>
        <dbReference type="ARBA" id="ARBA00022801"/>
    </source>
</evidence>
<keyword evidence="8 9" id="KW-0472">Membrane</keyword>
<comment type="pathway">
    <text evidence="9">Protein modification; lipoprotein biosynthesis (signal peptide cleavage).</text>
</comment>
<evidence type="ECO:0000256" key="11">
    <source>
        <dbReference type="RuleBase" id="RU004181"/>
    </source>
</evidence>
<comment type="catalytic activity">
    <reaction evidence="9 10">
        <text>Release of signal peptides from bacterial membrane prolipoproteins. Hydrolyzes -Xaa-Yaa-Zaa-|-(S,diacylglyceryl)Cys-, in which Xaa is hydrophobic (preferably Leu), and Yaa (Ala or Ser) and Zaa (Gly or Ala) have small, neutral side chains.</text>
        <dbReference type="EC" id="3.4.23.36"/>
    </reaction>
</comment>
<keyword evidence="6 9" id="KW-0378">Hydrolase</keyword>
<dbReference type="EC" id="3.4.23.36" evidence="9"/>
<evidence type="ECO:0000313" key="14">
    <source>
        <dbReference type="Proteomes" id="UP001501074"/>
    </source>
</evidence>
<dbReference type="PRINTS" id="PR00781">
    <property type="entry name" value="LIPOSIGPTASE"/>
</dbReference>
<feature type="transmembrane region" description="Helical" evidence="9">
    <location>
        <begin position="77"/>
        <end position="100"/>
    </location>
</feature>
<dbReference type="HAMAP" id="MF_00161">
    <property type="entry name" value="LspA"/>
    <property type="match status" value="1"/>
</dbReference>
<feature type="region of interest" description="Disordered" evidence="12">
    <location>
        <begin position="1"/>
        <end position="21"/>
    </location>
</feature>
<gene>
    <name evidence="9 13" type="primary">lspA</name>
    <name evidence="13" type="ORF">GCM10022223_49760</name>
</gene>
<dbReference type="InterPro" id="IPR001872">
    <property type="entry name" value="Peptidase_A8"/>
</dbReference>
<dbReference type="Proteomes" id="UP001501074">
    <property type="component" value="Unassembled WGS sequence"/>
</dbReference>
<dbReference type="PROSITE" id="PS00855">
    <property type="entry name" value="SPASE_II"/>
    <property type="match status" value="1"/>
</dbReference>
<evidence type="ECO:0000256" key="10">
    <source>
        <dbReference type="RuleBase" id="RU000594"/>
    </source>
</evidence>
<reference evidence="14" key="1">
    <citation type="journal article" date="2019" name="Int. J. Syst. Evol. Microbiol.">
        <title>The Global Catalogue of Microorganisms (GCM) 10K type strain sequencing project: providing services to taxonomists for standard genome sequencing and annotation.</title>
        <authorList>
            <consortium name="The Broad Institute Genomics Platform"/>
            <consortium name="The Broad Institute Genome Sequencing Center for Infectious Disease"/>
            <person name="Wu L."/>
            <person name="Ma J."/>
        </authorList>
    </citation>
    <scope>NUCLEOTIDE SEQUENCE [LARGE SCALE GENOMIC DNA]</scope>
    <source>
        <strain evidence="14">JCM 16902</strain>
    </source>
</reference>
<proteinExistence type="inferred from homology"/>
<dbReference type="PANTHER" id="PTHR33695">
    <property type="entry name" value="LIPOPROTEIN SIGNAL PEPTIDASE"/>
    <property type="match status" value="1"/>
</dbReference>
<dbReference type="PANTHER" id="PTHR33695:SF1">
    <property type="entry name" value="LIPOPROTEIN SIGNAL PEPTIDASE"/>
    <property type="match status" value="1"/>
</dbReference>
<feature type="active site" evidence="9">
    <location>
        <position position="144"/>
    </location>
</feature>
<dbReference type="EMBL" id="BAAAZO010000009">
    <property type="protein sequence ID" value="GAA3626524.1"/>
    <property type="molecule type" value="Genomic_DNA"/>
</dbReference>
<evidence type="ECO:0000256" key="2">
    <source>
        <dbReference type="ARBA" id="ARBA00022475"/>
    </source>
</evidence>
<keyword evidence="4 9" id="KW-0812">Transmembrane</keyword>
<keyword evidence="5 9" id="KW-0064">Aspartyl protease</keyword>
<keyword evidence="3 9" id="KW-0645">Protease</keyword>
<accession>A0ABP7A7S9</accession>
<protein>
    <recommendedName>
        <fullName evidence="9">Lipoprotein signal peptidase</fullName>
        <ecNumber evidence="9">3.4.23.36</ecNumber>
    </recommendedName>
    <alternativeName>
        <fullName evidence="9">Prolipoprotein signal peptidase</fullName>
    </alternativeName>
    <alternativeName>
        <fullName evidence="9">Signal peptidase II</fullName>
        <shortName evidence="9">SPase II</shortName>
    </alternativeName>
</protein>
<comment type="similarity">
    <text evidence="1 9 11">Belongs to the peptidase A8 family.</text>
</comment>
<dbReference type="NCBIfam" id="TIGR00077">
    <property type="entry name" value="lspA"/>
    <property type="match status" value="1"/>
</dbReference>
<feature type="transmembrane region" description="Helical" evidence="9">
    <location>
        <begin position="107"/>
        <end position="127"/>
    </location>
</feature>
<comment type="caution">
    <text evidence="13">The sequence shown here is derived from an EMBL/GenBank/DDBJ whole genome shotgun (WGS) entry which is preliminary data.</text>
</comment>
<feature type="transmembrane region" description="Helical" evidence="9">
    <location>
        <begin position="27"/>
        <end position="45"/>
    </location>
</feature>
<organism evidence="13 14">
    <name type="scientific">Kineosporia mesophila</name>
    <dbReference type="NCBI Taxonomy" id="566012"/>
    <lineage>
        <taxon>Bacteria</taxon>
        <taxon>Bacillati</taxon>
        <taxon>Actinomycetota</taxon>
        <taxon>Actinomycetes</taxon>
        <taxon>Kineosporiales</taxon>
        <taxon>Kineosporiaceae</taxon>
        <taxon>Kineosporia</taxon>
    </lineage>
</organism>
<evidence type="ECO:0000256" key="1">
    <source>
        <dbReference type="ARBA" id="ARBA00006139"/>
    </source>
</evidence>
<name>A0ABP7A7S9_9ACTN</name>
<evidence type="ECO:0000256" key="7">
    <source>
        <dbReference type="ARBA" id="ARBA00022989"/>
    </source>
</evidence>
<dbReference type="Pfam" id="PF01252">
    <property type="entry name" value="Peptidase_A8"/>
    <property type="match status" value="1"/>
</dbReference>
<evidence type="ECO:0000256" key="3">
    <source>
        <dbReference type="ARBA" id="ARBA00022670"/>
    </source>
</evidence>
<evidence type="ECO:0000256" key="12">
    <source>
        <dbReference type="SAM" id="MobiDB-lite"/>
    </source>
</evidence>
<keyword evidence="7 9" id="KW-1133">Transmembrane helix</keyword>